<dbReference type="HOGENOM" id="CLU_088222_0_0_11"/>
<keyword evidence="1" id="KW-1133">Transmembrane helix</keyword>
<reference evidence="2 3" key="1">
    <citation type="journal article" date="2013" name="ISME J.">
        <title>A metabolic model for members of the genus Tetrasphaera involved in enhanced biological phosphorus removal.</title>
        <authorList>
            <person name="Kristiansen R."/>
            <person name="Nguyen H.T.T."/>
            <person name="Saunders A.M."/>
            <person name="Nielsen J.L."/>
            <person name="Wimmer R."/>
            <person name="Le V.Q."/>
            <person name="McIlroy S.J."/>
            <person name="Petrovski S."/>
            <person name="Seviour R.J."/>
            <person name="Calteau A."/>
            <person name="Nielsen K.L."/>
            <person name="Nielsen P.H."/>
        </authorList>
    </citation>
    <scope>NUCLEOTIDE SEQUENCE [LARGE SCALE GENOMIC DNA]</scope>
    <source>
        <strain evidence="2 3">Lp2</strain>
    </source>
</reference>
<feature type="transmembrane region" description="Helical" evidence="1">
    <location>
        <begin position="29"/>
        <end position="47"/>
    </location>
</feature>
<feature type="transmembrane region" description="Helical" evidence="1">
    <location>
        <begin position="150"/>
        <end position="169"/>
    </location>
</feature>
<keyword evidence="1" id="KW-0472">Membrane</keyword>
<dbReference type="InterPro" id="IPR049500">
    <property type="entry name" value="Peptidase_M50B-like"/>
</dbReference>
<evidence type="ECO:0000256" key="1">
    <source>
        <dbReference type="SAM" id="Phobius"/>
    </source>
</evidence>
<evidence type="ECO:0000313" key="2">
    <source>
        <dbReference type="EMBL" id="CCH70588.1"/>
    </source>
</evidence>
<proteinExistence type="predicted"/>
<feature type="transmembrane region" description="Helical" evidence="1">
    <location>
        <begin position="175"/>
        <end position="197"/>
    </location>
</feature>
<keyword evidence="1" id="KW-0812">Transmembrane</keyword>
<sequence length="241" mass="24950">MATVTGVLLQSWPDEIAHRLSPAATPPDLSLSVLGVVVLAAALAALVDPLWRVLRLGVTLVHELGHAFVGMLVGRRFTGFVLRGDMSGHAVTVGPPRGIGRLFTTWAGYPMPGVVALGLVAAASQRYAAPLLTALLVGLLITVPRVRSLLTAIVVGLTTAALGCLWWWGTAAVQAQVLIGIALILLVGGWRHLGAVASATTAGSDPAVLRQLSGIPALAWNTTFALTLGACSWGVWTLLAP</sequence>
<evidence type="ECO:0000313" key="3">
    <source>
        <dbReference type="Proteomes" id="UP000013167"/>
    </source>
</evidence>
<dbReference type="AlphaFoldDB" id="N0E0V2"/>
<organism evidence="2 3">
    <name type="scientific">Phycicoccus elongatus Lp2</name>
    <dbReference type="NCBI Taxonomy" id="1193181"/>
    <lineage>
        <taxon>Bacteria</taxon>
        <taxon>Bacillati</taxon>
        <taxon>Actinomycetota</taxon>
        <taxon>Actinomycetes</taxon>
        <taxon>Micrococcales</taxon>
        <taxon>Intrasporangiaceae</taxon>
        <taxon>Phycicoccus</taxon>
    </lineage>
</organism>
<dbReference type="Proteomes" id="UP000013167">
    <property type="component" value="Unassembled WGS sequence"/>
</dbReference>
<dbReference type="Pfam" id="PF13398">
    <property type="entry name" value="Peptidase_M50B"/>
    <property type="match status" value="1"/>
</dbReference>
<feature type="transmembrane region" description="Helical" evidence="1">
    <location>
        <begin position="102"/>
        <end position="121"/>
    </location>
</feature>
<dbReference type="eggNOG" id="ENOG502ZBQ3">
    <property type="taxonomic scope" value="Bacteria"/>
</dbReference>
<feature type="transmembrane region" description="Helical" evidence="1">
    <location>
        <begin position="218"/>
        <end position="239"/>
    </location>
</feature>
<comment type="caution">
    <text evidence="2">The sequence shown here is derived from an EMBL/GenBank/DDBJ whole genome shotgun (WGS) entry which is preliminary data.</text>
</comment>
<feature type="transmembrane region" description="Helical" evidence="1">
    <location>
        <begin position="127"/>
        <end position="143"/>
    </location>
</feature>
<accession>N0E0V2</accession>
<keyword evidence="3" id="KW-1185">Reference proteome</keyword>
<dbReference type="EMBL" id="CAIZ01000131">
    <property type="protein sequence ID" value="CCH70588.1"/>
    <property type="molecule type" value="Genomic_DNA"/>
</dbReference>
<name>N0E0V2_9MICO</name>
<gene>
    <name evidence="2" type="ORF">BN10_600016</name>
</gene>
<protein>
    <submittedName>
        <fullName evidence="2">Putative integral membrane protein</fullName>
    </submittedName>
</protein>
<dbReference type="STRING" id="1193181.BN10_600016"/>